<feature type="domain" description="Ice-binding protein C-terminal" evidence="1">
    <location>
        <begin position="216"/>
        <end position="240"/>
    </location>
</feature>
<gene>
    <name evidence="2" type="ORF">Poly51_59170</name>
</gene>
<reference evidence="2 3" key="1">
    <citation type="submission" date="2019-02" db="EMBL/GenBank/DDBJ databases">
        <title>Deep-cultivation of Planctomycetes and their phenomic and genomic characterization uncovers novel biology.</title>
        <authorList>
            <person name="Wiegand S."/>
            <person name="Jogler M."/>
            <person name="Boedeker C."/>
            <person name="Pinto D."/>
            <person name="Vollmers J."/>
            <person name="Rivas-Marin E."/>
            <person name="Kohn T."/>
            <person name="Peeters S.H."/>
            <person name="Heuer A."/>
            <person name="Rast P."/>
            <person name="Oberbeckmann S."/>
            <person name="Bunk B."/>
            <person name="Jeske O."/>
            <person name="Meyerdierks A."/>
            <person name="Storesund J.E."/>
            <person name="Kallscheuer N."/>
            <person name="Luecker S."/>
            <person name="Lage O.M."/>
            <person name="Pohl T."/>
            <person name="Merkel B.J."/>
            <person name="Hornburger P."/>
            <person name="Mueller R.-W."/>
            <person name="Bruemmer F."/>
            <person name="Labrenz M."/>
            <person name="Spormann A.M."/>
            <person name="Op Den Camp H."/>
            <person name="Overmann J."/>
            <person name="Amann R."/>
            <person name="Jetten M.S.M."/>
            <person name="Mascher T."/>
            <person name="Medema M.H."/>
            <person name="Devos D.P."/>
            <person name="Kaster A.-K."/>
            <person name="Ovreas L."/>
            <person name="Rohde M."/>
            <person name="Galperin M.Y."/>
            <person name="Jogler C."/>
        </authorList>
    </citation>
    <scope>NUCLEOTIDE SEQUENCE [LARGE SCALE GENOMIC DNA]</scope>
    <source>
        <strain evidence="2 3">Poly51</strain>
    </source>
</reference>
<keyword evidence="3" id="KW-1185">Reference proteome</keyword>
<organism evidence="2 3">
    <name type="scientific">Rubripirellula tenax</name>
    <dbReference type="NCBI Taxonomy" id="2528015"/>
    <lineage>
        <taxon>Bacteria</taxon>
        <taxon>Pseudomonadati</taxon>
        <taxon>Planctomycetota</taxon>
        <taxon>Planctomycetia</taxon>
        <taxon>Pirellulales</taxon>
        <taxon>Pirellulaceae</taxon>
        <taxon>Rubripirellula</taxon>
    </lineage>
</organism>
<proteinExistence type="predicted"/>
<dbReference type="InterPro" id="IPR013424">
    <property type="entry name" value="Ice-binding_C"/>
</dbReference>
<dbReference type="NCBIfam" id="TIGR02595">
    <property type="entry name" value="PEP_CTERM"/>
    <property type="match status" value="1"/>
</dbReference>
<sequence>MVTFFRNRDFRRHPVMSSVIRLTLPSTIGNPMLQRYFSIATASAILLFANVHANADLVYDVNFDGVDIDIVGFVKTDGFLDPGPISSLAFSSHVIDFSLSVTSSAATTTFTSSNSIFGNAAGGSLSEVEYSLSSSQLLLHAAPDLTSNGGLFLNQNVVGLDDFVQFGFESDFGFVGNPVTFRFAGPGSHDRIEDGAGSRADFTGIGSPLVFGTATAVPEPSSLAFFGLATALLGSSRLRRRKNAFCIRENG</sequence>
<dbReference type="EMBL" id="SJPW01000010">
    <property type="protein sequence ID" value="TWU44648.1"/>
    <property type="molecule type" value="Genomic_DNA"/>
</dbReference>
<evidence type="ECO:0000313" key="2">
    <source>
        <dbReference type="EMBL" id="TWU44648.1"/>
    </source>
</evidence>
<evidence type="ECO:0000313" key="3">
    <source>
        <dbReference type="Proteomes" id="UP000318288"/>
    </source>
</evidence>
<evidence type="ECO:0000259" key="1">
    <source>
        <dbReference type="Pfam" id="PF07589"/>
    </source>
</evidence>
<dbReference type="Pfam" id="PF07589">
    <property type="entry name" value="PEP-CTERM"/>
    <property type="match status" value="1"/>
</dbReference>
<accession>A0A5C6E722</accession>
<comment type="caution">
    <text evidence="2">The sequence shown here is derived from an EMBL/GenBank/DDBJ whole genome shotgun (WGS) entry which is preliminary data.</text>
</comment>
<dbReference type="AlphaFoldDB" id="A0A5C6E722"/>
<dbReference type="Proteomes" id="UP000318288">
    <property type="component" value="Unassembled WGS sequence"/>
</dbReference>
<protein>
    <submittedName>
        <fullName evidence="2">PEP-CTERM motif protein</fullName>
    </submittedName>
</protein>
<name>A0A5C6E722_9BACT</name>